<comment type="similarity">
    <text evidence="1">Belongs to the ETF beta-subunit/FixA family.</text>
</comment>
<sequence length="247" mass="26478">MKILVCVSKTPDTTSKIAFTDGNSKFDEAGVQWIINPYDEWYALVRAIELKEKDASVTLHLVTVGGADAEPIIRKALALGGDEAIRVNTDNSDSYYIAAQIAEIAKQGGYDLIFTGKETIDYNGSSIGGMVAELTDAPYISLATKFELNGTTATVTREIEGGEEVAEVALPLVVSCQKGVAEQRIPNMRGIMAARTKPLKVVEPVATEALTSIVSFELPPAKAGVKLVSPDNVAELVRLLHEEAKVI</sequence>
<dbReference type="InterPro" id="IPR014730">
    <property type="entry name" value="ETF_a/b_N"/>
</dbReference>
<keyword evidence="3" id="KW-0813">Transport</keyword>
<dbReference type="PIRSF" id="PIRSF000090">
    <property type="entry name" value="Beta-ETF"/>
    <property type="match status" value="1"/>
</dbReference>
<dbReference type="RefSeq" id="WP_078830257.1">
    <property type="nucleotide sequence ID" value="NZ_FUWH01000002.1"/>
</dbReference>
<name>A0A1T4L4R3_9BACT</name>
<dbReference type="Gene3D" id="3.40.50.620">
    <property type="entry name" value="HUPs"/>
    <property type="match status" value="1"/>
</dbReference>
<proteinExistence type="inferred from homology"/>
<dbReference type="STRING" id="413434.SAMN04488132_102302"/>
<reference evidence="6 7" key="1">
    <citation type="submission" date="2017-02" db="EMBL/GenBank/DDBJ databases">
        <authorList>
            <person name="Peterson S.W."/>
        </authorList>
    </citation>
    <scope>NUCLEOTIDE SEQUENCE [LARGE SCALE GENOMIC DNA]</scope>
    <source>
        <strain evidence="6 7">DSM 22335</strain>
    </source>
</reference>
<dbReference type="GO" id="GO:0009055">
    <property type="term" value="F:electron transfer activity"/>
    <property type="evidence" value="ECO:0007669"/>
    <property type="project" value="InterPro"/>
</dbReference>
<dbReference type="PANTHER" id="PTHR21294">
    <property type="entry name" value="ELECTRON TRANSFER FLAVOPROTEIN BETA-SUBUNIT"/>
    <property type="match status" value="1"/>
</dbReference>
<evidence type="ECO:0000256" key="4">
    <source>
        <dbReference type="ARBA" id="ARBA00022982"/>
    </source>
</evidence>
<evidence type="ECO:0000259" key="5">
    <source>
        <dbReference type="SMART" id="SM00893"/>
    </source>
</evidence>
<evidence type="ECO:0000256" key="2">
    <source>
        <dbReference type="ARBA" id="ARBA00016797"/>
    </source>
</evidence>
<keyword evidence="7" id="KW-1185">Reference proteome</keyword>
<dbReference type="CDD" id="cd01714">
    <property type="entry name" value="ETF_beta"/>
    <property type="match status" value="1"/>
</dbReference>
<dbReference type="AlphaFoldDB" id="A0A1T4L4R3"/>
<dbReference type="SUPFAM" id="SSF52402">
    <property type="entry name" value="Adenine nucleotide alpha hydrolases-like"/>
    <property type="match status" value="1"/>
</dbReference>
<evidence type="ECO:0000256" key="3">
    <source>
        <dbReference type="ARBA" id="ARBA00022448"/>
    </source>
</evidence>
<dbReference type="Proteomes" id="UP000190888">
    <property type="component" value="Unassembled WGS sequence"/>
</dbReference>
<dbReference type="Pfam" id="PF01012">
    <property type="entry name" value="ETF"/>
    <property type="match status" value="1"/>
</dbReference>
<evidence type="ECO:0000313" key="7">
    <source>
        <dbReference type="Proteomes" id="UP000190888"/>
    </source>
</evidence>
<feature type="domain" description="Electron transfer flavoprotein alpha/beta-subunit N-terminal" evidence="5">
    <location>
        <begin position="23"/>
        <end position="211"/>
    </location>
</feature>
<evidence type="ECO:0000313" key="6">
    <source>
        <dbReference type="EMBL" id="SJZ49712.1"/>
    </source>
</evidence>
<evidence type="ECO:0000256" key="1">
    <source>
        <dbReference type="ARBA" id="ARBA00007557"/>
    </source>
</evidence>
<dbReference type="EMBL" id="FUWH01000002">
    <property type="protein sequence ID" value="SJZ49712.1"/>
    <property type="molecule type" value="Genomic_DNA"/>
</dbReference>
<dbReference type="GO" id="GO:0005829">
    <property type="term" value="C:cytosol"/>
    <property type="evidence" value="ECO:0007669"/>
    <property type="project" value="TreeGrafter"/>
</dbReference>
<dbReference type="InterPro" id="IPR033948">
    <property type="entry name" value="ETF_beta_N"/>
</dbReference>
<dbReference type="InterPro" id="IPR014729">
    <property type="entry name" value="Rossmann-like_a/b/a_fold"/>
</dbReference>
<accession>A0A1T4L4R3</accession>
<keyword evidence="4" id="KW-0249">Electron transport</keyword>
<dbReference type="PANTHER" id="PTHR21294:SF8">
    <property type="entry name" value="ELECTRON TRANSFER FLAVOPROTEIN SUBUNIT BETA"/>
    <property type="match status" value="1"/>
</dbReference>
<dbReference type="OrthoDB" id="9804960at2"/>
<dbReference type="SMART" id="SM00893">
    <property type="entry name" value="ETF"/>
    <property type="match status" value="1"/>
</dbReference>
<protein>
    <recommendedName>
        <fullName evidence="2">Electron transfer flavoprotein subunit beta</fullName>
    </recommendedName>
</protein>
<dbReference type="InterPro" id="IPR012255">
    <property type="entry name" value="ETF_b"/>
</dbReference>
<gene>
    <name evidence="6" type="ORF">SAMN04488132_102302</name>
</gene>
<organism evidence="6 7">
    <name type="scientific">Sediminibacterium ginsengisoli</name>
    <dbReference type="NCBI Taxonomy" id="413434"/>
    <lineage>
        <taxon>Bacteria</taxon>
        <taxon>Pseudomonadati</taxon>
        <taxon>Bacteroidota</taxon>
        <taxon>Chitinophagia</taxon>
        <taxon>Chitinophagales</taxon>
        <taxon>Chitinophagaceae</taxon>
        <taxon>Sediminibacterium</taxon>
    </lineage>
</organism>